<feature type="domain" description="GFO/IDH/MocA-like oxidoreductase" evidence="3">
    <location>
        <begin position="134"/>
        <end position="253"/>
    </location>
</feature>
<dbReference type="Pfam" id="PF22725">
    <property type="entry name" value="GFO_IDH_MocA_C3"/>
    <property type="match status" value="1"/>
</dbReference>
<name>A0ABN7THW4_9BACL</name>
<gene>
    <name evidence="4" type="ORF">PAECIP111802_01556</name>
</gene>
<evidence type="ECO:0000259" key="2">
    <source>
        <dbReference type="Pfam" id="PF01408"/>
    </source>
</evidence>
<comment type="caution">
    <text evidence="4">The sequence shown here is derived from an EMBL/GenBank/DDBJ whole genome shotgun (WGS) entry which is preliminary data.</text>
</comment>
<reference evidence="4 5" key="1">
    <citation type="submission" date="2021-06" db="EMBL/GenBank/DDBJ databases">
        <authorList>
            <person name="Criscuolo A."/>
        </authorList>
    </citation>
    <scope>NUCLEOTIDE SEQUENCE [LARGE SCALE GENOMIC DNA]</scope>
    <source>
        <strain evidence="5">CIP 111802</strain>
    </source>
</reference>
<proteinExistence type="predicted"/>
<dbReference type="RefSeq" id="WP_218097882.1">
    <property type="nucleotide sequence ID" value="NZ_CAJVCE010000003.1"/>
</dbReference>
<dbReference type="EMBL" id="CAJVCE010000003">
    <property type="protein sequence ID" value="CAG7629450.1"/>
    <property type="molecule type" value="Genomic_DNA"/>
</dbReference>
<dbReference type="Pfam" id="PF01408">
    <property type="entry name" value="GFO_IDH_MocA"/>
    <property type="match status" value="1"/>
</dbReference>
<evidence type="ECO:0000259" key="3">
    <source>
        <dbReference type="Pfam" id="PF22725"/>
    </source>
</evidence>
<protein>
    <submittedName>
        <fullName evidence="4">dTDP-3,4-didehydro-2,6-dideoxy-alpha-D-glucose 3-reductase</fullName>
        <ecNumber evidence="4">1.1.1.384</ecNumber>
    </submittedName>
</protein>
<dbReference type="GO" id="GO:0016491">
    <property type="term" value="F:oxidoreductase activity"/>
    <property type="evidence" value="ECO:0007669"/>
    <property type="project" value="UniProtKB-KW"/>
</dbReference>
<evidence type="ECO:0000313" key="4">
    <source>
        <dbReference type="EMBL" id="CAG7629450.1"/>
    </source>
</evidence>
<evidence type="ECO:0000313" key="5">
    <source>
        <dbReference type="Proteomes" id="UP000730618"/>
    </source>
</evidence>
<dbReference type="InterPro" id="IPR055170">
    <property type="entry name" value="GFO_IDH_MocA-like_dom"/>
</dbReference>
<sequence length="333" mass="36233">MSANKLRWGVLGCAGIAIRAVIPGTKLSETGEVAAIASRGIEKAQETAAKLNIPKAYGSYEELLADDEIDAVYIPLPNHLHKEWTIRAAQAGKHVLCEKPAALTAAEMEEMAAACERAGVTFAEAFMYRYHPRYAMIKEIIASGEIGELRGIHGAFTFNSAGNLNNVRFKQNMGGGSLYDVGVYPLTAARMILEREPEAATMHALFSPQHDNVDMMASGLIEFSGGVALTFDCGMWAFGRNNLEILGTDGRIELPRAYTVGQDAGDNFFVITKNGRREVEVPRVNQYALQADAFARCVMNGEPLPYSPADAIAGMRVVDACLTSARERRRVEL</sequence>
<dbReference type="InterPro" id="IPR000683">
    <property type="entry name" value="Gfo/Idh/MocA-like_OxRdtase_N"/>
</dbReference>
<feature type="domain" description="Gfo/Idh/MocA-like oxidoreductase N-terminal" evidence="2">
    <location>
        <begin position="6"/>
        <end position="124"/>
    </location>
</feature>
<dbReference type="PANTHER" id="PTHR22604:SF105">
    <property type="entry name" value="TRANS-1,2-DIHYDROBENZENE-1,2-DIOL DEHYDROGENASE"/>
    <property type="match status" value="1"/>
</dbReference>
<dbReference type="Proteomes" id="UP000730618">
    <property type="component" value="Unassembled WGS sequence"/>
</dbReference>
<organism evidence="4 5">
    <name type="scientific">Paenibacillus allorhizosphaerae</name>
    <dbReference type="NCBI Taxonomy" id="2849866"/>
    <lineage>
        <taxon>Bacteria</taxon>
        <taxon>Bacillati</taxon>
        <taxon>Bacillota</taxon>
        <taxon>Bacilli</taxon>
        <taxon>Bacillales</taxon>
        <taxon>Paenibacillaceae</taxon>
        <taxon>Paenibacillus</taxon>
    </lineage>
</organism>
<dbReference type="EC" id="1.1.1.384" evidence="4"/>
<accession>A0ABN7THW4</accession>
<keyword evidence="1 4" id="KW-0560">Oxidoreductase</keyword>
<evidence type="ECO:0000256" key="1">
    <source>
        <dbReference type="ARBA" id="ARBA00023002"/>
    </source>
</evidence>
<keyword evidence="5" id="KW-1185">Reference proteome</keyword>
<dbReference type="PANTHER" id="PTHR22604">
    <property type="entry name" value="OXIDOREDUCTASES"/>
    <property type="match status" value="1"/>
</dbReference>
<dbReference type="InterPro" id="IPR050984">
    <property type="entry name" value="Gfo/Idh/MocA_domain"/>
</dbReference>